<organism evidence="2 3">
    <name type="scientific">Phytophthora infestans (strain T30-4)</name>
    <name type="common">Potato late blight agent</name>
    <dbReference type="NCBI Taxonomy" id="403677"/>
    <lineage>
        <taxon>Eukaryota</taxon>
        <taxon>Sar</taxon>
        <taxon>Stramenopiles</taxon>
        <taxon>Oomycota</taxon>
        <taxon>Peronosporomycetes</taxon>
        <taxon>Peronosporales</taxon>
        <taxon>Peronosporaceae</taxon>
        <taxon>Phytophthora</taxon>
    </lineage>
</organism>
<dbReference type="VEuPathDB" id="FungiDB:PITG_05334"/>
<proteinExistence type="predicted"/>
<dbReference type="GeneID" id="9463203"/>
<dbReference type="InParanoid" id="D0N441"/>
<evidence type="ECO:0000313" key="3">
    <source>
        <dbReference type="Proteomes" id="UP000006643"/>
    </source>
</evidence>
<gene>
    <name evidence="2" type="ORF">PITG_05334</name>
</gene>
<feature type="compositionally biased region" description="Basic and acidic residues" evidence="1">
    <location>
        <begin position="7"/>
        <end position="22"/>
    </location>
</feature>
<dbReference type="EMBL" id="DS028124">
    <property type="protein sequence ID" value="EEY69145.1"/>
    <property type="molecule type" value="Genomic_DNA"/>
</dbReference>
<evidence type="ECO:0000313" key="2">
    <source>
        <dbReference type="EMBL" id="EEY69145.1"/>
    </source>
</evidence>
<dbReference type="OrthoDB" id="167420at2759"/>
<dbReference type="AlphaFoldDB" id="D0N441"/>
<evidence type="ECO:0000256" key="1">
    <source>
        <dbReference type="SAM" id="MobiDB-lite"/>
    </source>
</evidence>
<keyword evidence="3" id="KW-1185">Reference proteome</keyword>
<dbReference type="eggNOG" id="ENOG502QVGF">
    <property type="taxonomic scope" value="Eukaryota"/>
</dbReference>
<name>D0N441_PHYIT</name>
<sequence length="440" mass="50294">MFTAMRNDLEKKQTEQREAEERQIKLRQKWQEQREQDLLRLQHSRQSSSFLMSTKQDSKGAVDAGFRLRRIHRESCRELTEELQFGVSVRREFKEAKELQFFHFYYLPEGHGSIITLKMHVLRGDAEVFMSTDTKVPCSTDFTWRSSERLAKDSDEGHRITLYPHDLLKAANNAACTKQRATLGDANASFRSLNAKQDPTSLRVGFYLSVVALEPGTAFTLAVMSSGQKMQPSRAIQTVDYLIDRFNMLSRSFQEHSTDAENSEEESTDAQELKSFQRLLETLSEKKGVGSPRVASILLCGPTDEHLEFVQDEYQRLQDMHRLVSPPETCPENFLGHHDAVSAVTERRLTLQGKRQKRRRVVAARLHQKLAPLRHNSFARSQLEKSASTGALVDFKDVPHPVAYSITTLDPLSRSQRLKAAIIPLPQARRSTNKQVPKNN</sequence>
<dbReference type="OMA" id="HFYYLPE"/>
<dbReference type="Proteomes" id="UP000006643">
    <property type="component" value="Unassembled WGS sequence"/>
</dbReference>
<dbReference type="KEGG" id="pif:PITG_05334"/>
<protein>
    <submittedName>
        <fullName evidence="2">Uncharacterized protein</fullName>
    </submittedName>
</protein>
<dbReference type="RefSeq" id="XP_002998999.1">
    <property type="nucleotide sequence ID" value="XM_002998953.1"/>
</dbReference>
<feature type="region of interest" description="Disordered" evidence="1">
    <location>
        <begin position="1"/>
        <end position="22"/>
    </location>
</feature>
<accession>D0N441</accession>
<reference evidence="3" key="1">
    <citation type="journal article" date="2009" name="Nature">
        <title>Genome sequence and analysis of the Irish potato famine pathogen Phytophthora infestans.</title>
        <authorList>
            <consortium name="The Broad Institute Genome Sequencing Platform"/>
            <person name="Haas B.J."/>
            <person name="Kamoun S."/>
            <person name="Zody M.C."/>
            <person name="Jiang R.H."/>
            <person name="Handsaker R.E."/>
            <person name="Cano L.M."/>
            <person name="Grabherr M."/>
            <person name="Kodira C.D."/>
            <person name="Raffaele S."/>
            <person name="Torto-Alalibo T."/>
            <person name="Bozkurt T.O."/>
            <person name="Ah-Fong A.M."/>
            <person name="Alvarado L."/>
            <person name="Anderson V.L."/>
            <person name="Armstrong M.R."/>
            <person name="Avrova A."/>
            <person name="Baxter L."/>
            <person name="Beynon J."/>
            <person name="Boevink P.C."/>
            <person name="Bollmann S.R."/>
            <person name="Bos J.I."/>
            <person name="Bulone V."/>
            <person name="Cai G."/>
            <person name="Cakir C."/>
            <person name="Carrington J.C."/>
            <person name="Chawner M."/>
            <person name="Conti L."/>
            <person name="Costanzo S."/>
            <person name="Ewan R."/>
            <person name="Fahlgren N."/>
            <person name="Fischbach M.A."/>
            <person name="Fugelstad J."/>
            <person name="Gilroy E.M."/>
            <person name="Gnerre S."/>
            <person name="Green P.J."/>
            <person name="Grenville-Briggs L.J."/>
            <person name="Griffith J."/>
            <person name="Grunwald N.J."/>
            <person name="Horn K."/>
            <person name="Horner N.R."/>
            <person name="Hu C.H."/>
            <person name="Huitema E."/>
            <person name="Jeong D.H."/>
            <person name="Jones A.M."/>
            <person name="Jones J.D."/>
            <person name="Jones R.W."/>
            <person name="Karlsson E.K."/>
            <person name="Kunjeti S.G."/>
            <person name="Lamour K."/>
            <person name="Liu Z."/>
            <person name="Ma L."/>
            <person name="Maclean D."/>
            <person name="Chibucos M.C."/>
            <person name="McDonald H."/>
            <person name="McWalters J."/>
            <person name="Meijer H.J."/>
            <person name="Morgan W."/>
            <person name="Morris P.F."/>
            <person name="Munro C.A."/>
            <person name="O'Neill K."/>
            <person name="Ospina-Giraldo M."/>
            <person name="Pinzon A."/>
            <person name="Pritchard L."/>
            <person name="Ramsahoye B."/>
            <person name="Ren Q."/>
            <person name="Restrepo S."/>
            <person name="Roy S."/>
            <person name="Sadanandom A."/>
            <person name="Savidor A."/>
            <person name="Schornack S."/>
            <person name="Schwartz D.C."/>
            <person name="Schumann U.D."/>
            <person name="Schwessinger B."/>
            <person name="Seyer L."/>
            <person name="Sharpe T."/>
            <person name="Silvar C."/>
            <person name="Song J."/>
            <person name="Studholme D.J."/>
            <person name="Sykes S."/>
            <person name="Thines M."/>
            <person name="van de Vondervoort P.J."/>
            <person name="Phuntumart V."/>
            <person name="Wawra S."/>
            <person name="Weide R."/>
            <person name="Win J."/>
            <person name="Young C."/>
            <person name="Zhou S."/>
            <person name="Fry W."/>
            <person name="Meyers B.C."/>
            <person name="van West P."/>
            <person name="Ristaino J."/>
            <person name="Govers F."/>
            <person name="Birch P.R."/>
            <person name="Whisson S.C."/>
            <person name="Judelson H.S."/>
            <person name="Nusbaum C."/>
        </authorList>
    </citation>
    <scope>NUCLEOTIDE SEQUENCE [LARGE SCALE GENOMIC DNA]</scope>
    <source>
        <strain evidence="3">T30-4</strain>
    </source>
</reference>
<dbReference type="HOGENOM" id="CLU_623304_0_0_1"/>